<comment type="catalytic activity">
    <reaction evidence="9">
        <text>ATP + H2O = ADP + phosphate + H(+)</text>
        <dbReference type="Rhea" id="RHEA:13065"/>
        <dbReference type="ChEBI" id="CHEBI:15377"/>
        <dbReference type="ChEBI" id="CHEBI:15378"/>
        <dbReference type="ChEBI" id="CHEBI:30616"/>
        <dbReference type="ChEBI" id="CHEBI:43474"/>
        <dbReference type="ChEBI" id="CHEBI:456216"/>
        <dbReference type="EC" id="5.6.2.4"/>
    </reaction>
</comment>
<organism evidence="12 13">
    <name type="scientific">Herbaspirillum frisingense</name>
    <dbReference type="NCBI Taxonomy" id="92645"/>
    <lineage>
        <taxon>Bacteria</taxon>
        <taxon>Pseudomonadati</taxon>
        <taxon>Pseudomonadota</taxon>
        <taxon>Betaproteobacteria</taxon>
        <taxon>Burkholderiales</taxon>
        <taxon>Oxalobacteraceae</taxon>
        <taxon>Herbaspirillum</taxon>
    </lineage>
</organism>
<keyword evidence="3 10" id="KW-0378">Hydrolase</keyword>
<evidence type="ECO:0000313" key="13">
    <source>
        <dbReference type="Proteomes" id="UP001260715"/>
    </source>
</evidence>
<evidence type="ECO:0000256" key="10">
    <source>
        <dbReference type="PROSITE-ProRule" id="PRU00560"/>
    </source>
</evidence>
<comment type="similarity">
    <text evidence="1">Belongs to the helicase family. UvrD subfamily.</text>
</comment>
<feature type="binding site" evidence="10">
    <location>
        <begin position="28"/>
        <end position="35"/>
    </location>
    <ligand>
        <name>ATP</name>
        <dbReference type="ChEBI" id="CHEBI:30616"/>
    </ligand>
</feature>
<evidence type="ECO:0000313" key="12">
    <source>
        <dbReference type="EMBL" id="MDR6584337.1"/>
    </source>
</evidence>
<evidence type="ECO:0000259" key="11">
    <source>
        <dbReference type="PROSITE" id="PS51198"/>
    </source>
</evidence>
<feature type="domain" description="UvrD-like helicase ATP-binding" evidence="11">
    <location>
        <begin position="7"/>
        <end position="279"/>
    </location>
</feature>
<name>A0ABU1PEH5_9BURK</name>
<evidence type="ECO:0000256" key="2">
    <source>
        <dbReference type="ARBA" id="ARBA00022741"/>
    </source>
</evidence>
<evidence type="ECO:0000256" key="8">
    <source>
        <dbReference type="ARBA" id="ARBA00034808"/>
    </source>
</evidence>
<keyword evidence="5 10" id="KW-0067">ATP-binding</keyword>
<evidence type="ECO:0000256" key="6">
    <source>
        <dbReference type="ARBA" id="ARBA00023235"/>
    </source>
</evidence>
<dbReference type="InterPro" id="IPR014016">
    <property type="entry name" value="UvrD-like_ATP-bd"/>
</dbReference>
<dbReference type="EMBL" id="JAVDSJ010000003">
    <property type="protein sequence ID" value="MDR6584337.1"/>
    <property type="molecule type" value="Genomic_DNA"/>
</dbReference>
<dbReference type="InterPro" id="IPR013986">
    <property type="entry name" value="DExx_box_DNA_helicase_dom_sf"/>
</dbReference>
<sequence length="594" mass="67713">MSFTWTDRDLNPEQTRAVLEEGNVFLVACPGSGKTRTLTYKIARELSRLENPKQFLVAFTYTNRAAEEIHERIENLGIDTSQLWIGTIHSFCLEWILKPYCIYLPELAHGYRVIDAHEQERLLTEFCAQQGRVTFWDCGYYATEEGYELSCLDVRKHQALRAVYARYFTHLSDNRQIDFELILQYASKLIRSKPEIAKILSKLFPLVLVDEFQDTKRIQYSILAAILRVGGGTKIFIVGDPNQAIYGSLGGFAIPAQEFADMCQIELTELELSGNYRSSSRIIDYFSNYNVFPTQIQPASSDSAFPSTVSYNDTVLKDDLVEEVATLIQQALHAGISENEICILAPWWIQLAAITRRLVGLLPECNFDGPGTVPFSRDPENFWYQLSRIALTQASPSQYIRRTRWAAEVIQELDGQGIDVSRISTKILLRESNSIQLGERDGLSYLEQYFDELMGRLDIDWRAHALLAEHHQTFFDSSAVRIQKMHDEGLDFGDIDYFRKVFRHRTGITVNTIHGVKGAEFDVVIAFGLLEGMVPHFSDADGEASAKKMLYVVGSRARKHLHLIAERGRNRGGRYGQYSPTNVLARCIFEYTVR</sequence>
<keyword evidence="13" id="KW-1185">Reference proteome</keyword>
<evidence type="ECO:0000256" key="1">
    <source>
        <dbReference type="ARBA" id="ARBA00009922"/>
    </source>
</evidence>
<dbReference type="Gene3D" id="3.40.50.300">
    <property type="entry name" value="P-loop containing nucleotide triphosphate hydrolases"/>
    <property type="match status" value="2"/>
</dbReference>
<dbReference type="Proteomes" id="UP001260715">
    <property type="component" value="Unassembled WGS sequence"/>
</dbReference>
<comment type="caution">
    <text evidence="12">The sequence shown here is derived from an EMBL/GenBank/DDBJ whole genome shotgun (WGS) entry which is preliminary data.</text>
</comment>
<dbReference type="PANTHER" id="PTHR11070">
    <property type="entry name" value="UVRD / RECB / PCRA DNA HELICASE FAMILY MEMBER"/>
    <property type="match status" value="1"/>
</dbReference>
<accession>A0ABU1PEH5</accession>
<dbReference type="InterPro" id="IPR027417">
    <property type="entry name" value="P-loop_NTPase"/>
</dbReference>
<keyword evidence="6" id="KW-0413">Isomerase</keyword>
<evidence type="ECO:0000256" key="7">
    <source>
        <dbReference type="ARBA" id="ARBA00034617"/>
    </source>
</evidence>
<evidence type="ECO:0000256" key="9">
    <source>
        <dbReference type="ARBA" id="ARBA00048988"/>
    </source>
</evidence>
<dbReference type="Pfam" id="PF13361">
    <property type="entry name" value="UvrD_C"/>
    <property type="match status" value="1"/>
</dbReference>
<evidence type="ECO:0000256" key="5">
    <source>
        <dbReference type="ARBA" id="ARBA00022840"/>
    </source>
</evidence>
<dbReference type="EC" id="5.6.2.4" evidence="8"/>
<evidence type="ECO:0000256" key="4">
    <source>
        <dbReference type="ARBA" id="ARBA00022806"/>
    </source>
</evidence>
<dbReference type="InterPro" id="IPR014017">
    <property type="entry name" value="DNA_helicase_UvrD-like_C"/>
</dbReference>
<dbReference type="RefSeq" id="WP_310010659.1">
    <property type="nucleotide sequence ID" value="NZ_JAVDSJ010000003.1"/>
</dbReference>
<dbReference type="CDD" id="cd17932">
    <property type="entry name" value="DEXQc_UvrD"/>
    <property type="match status" value="1"/>
</dbReference>
<dbReference type="SUPFAM" id="SSF52540">
    <property type="entry name" value="P-loop containing nucleoside triphosphate hydrolases"/>
    <property type="match status" value="1"/>
</dbReference>
<dbReference type="Pfam" id="PF00580">
    <property type="entry name" value="UvrD-helicase"/>
    <property type="match status" value="1"/>
</dbReference>
<dbReference type="GO" id="GO:0004386">
    <property type="term" value="F:helicase activity"/>
    <property type="evidence" value="ECO:0007669"/>
    <property type="project" value="UniProtKB-KW"/>
</dbReference>
<keyword evidence="4 10" id="KW-0347">Helicase</keyword>
<protein>
    <recommendedName>
        <fullName evidence="8">DNA 3'-5' helicase</fullName>
        <ecNumber evidence="8">5.6.2.4</ecNumber>
    </recommendedName>
</protein>
<dbReference type="InterPro" id="IPR000212">
    <property type="entry name" value="DNA_helicase_UvrD/REP"/>
</dbReference>
<proteinExistence type="inferred from homology"/>
<dbReference type="PROSITE" id="PS51198">
    <property type="entry name" value="UVRD_HELICASE_ATP_BIND"/>
    <property type="match status" value="1"/>
</dbReference>
<evidence type="ECO:0000256" key="3">
    <source>
        <dbReference type="ARBA" id="ARBA00022801"/>
    </source>
</evidence>
<gene>
    <name evidence="12" type="ORF">J2W50_002547</name>
</gene>
<reference evidence="12 13" key="1">
    <citation type="submission" date="2023-07" db="EMBL/GenBank/DDBJ databases">
        <title>Sorghum-associated microbial communities from plants grown in Nebraska, USA.</title>
        <authorList>
            <person name="Schachtman D."/>
        </authorList>
    </citation>
    <scope>NUCLEOTIDE SEQUENCE [LARGE SCALE GENOMIC DNA]</scope>
    <source>
        <strain evidence="12 13">596</strain>
    </source>
</reference>
<comment type="catalytic activity">
    <reaction evidence="7">
        <text>Couples ATP hydrolysis with the unwinding of duplex DNA by translocating in the 3'-5' direction.</text>
        <dbReference type="EC" id="5.6.2.4"/>
    </reaction>
</comment>
<keyword evidence="2 10" id="KW-0547">Nucleotide-binding</keyword>
<dbReference type="Gene3D" id="1.10.10.160">
    <property type="match status" value="1"/>
</dbReference>